<proteinExistence type="predicted"/>
<feature type="transmembrane region" description="Helical" evidence="10">
    <location>
        <begin position="271"/>
        <end position="291"/>
    </location>
</feature>
<dbReference type="InterPro" id="IPR002528">
    <property type="entry name" value="MATE_fam"/>
</dbReference>
<evidence type="ECO:0000256" key="5">
    <source>
        <dbReference type="ARBA" id="ARBA00022692"/>
    </source>
</evidence>
<evidence type="ECO:0000256" key="1">
    <source>
        <dbReference type="ARBA" id="ARBA00004651"/>
    </source>
</evidence>
<dbReference type="PIRSF" id="PIRSF006603">
    <property type="entry name" value="DinF"/>
    <property type="match status" value="1"/>
</dbReference>
<evidence type="ECO:0000256" key="9">
    <source>
        <dbReference type="ARBA" id="ARBA00031636"/>
    </source>
</evidence>
<evidence type="ECO:0000256" key="10">
    <source>
        <dbReference type="SAM" id="Phobius"/>
    </source>
</evidence>
<dbReference type="Pfam" id="PF01554">
    <property type="entry name" value="MatE"/>
    <property type="match status" value="2"/>
</dbReference>
<feature type="transmembrane region" description="Helical" evidence="10">
    <location>
        <begin position="196"/>
        <end position="216"/>
    </location>
</feature>
<keyword evidence="8 10" id="KW-0472">Membrane</keyword>
<evidence type="ECO:0000256" key="8">
    <source>
        <dbReference type="ARBA" id="ARBA00023136"/>
    </source>
</evidence>
<gene>
    <name evidence="11" type="ORF">DN068_01500</name>
</gene>
<dbReference type="GO" id="GO:0006811">
    <property type="term" value="P:monoatomic ion transport"/>
    <property type="evidence" value="ECO:0007669"/>
    <property type="project" value="UniProtKB-KW"/>
</dbReference>
<reference evidence="11 12" key="1">
    <citation type="submission" date="2018-06" db="EMBL/GenBank/DDBJ databases">
        <title>Mucibacter soli gen. nov., sp. nov., a new member of the family Chitinophagaceae producing mucin.</title>
        <authorList>
            <person name="Kim M.-K."/>
            <person name="Park S."/>
            <person name="Kim T.-S."/>
            <person name="Joung Y."/>
            <person name="Han J.-H."/>
            <person name="Kim S.B."/>
        </authorList>
    </citation>
    <scope>NUCLEOTIDE SEQUENCE [LARGE SCALE GENOMIC DNA]</scope>
    <source>
        <strain evidence="11 12">R1-15</strain>
    </source>
</reference>
<feature type="transmembrane region" description="Helical" evidence="10">
    <location>
        <begin position="237"/>
        <end position="265"/>
    </location>
</feature>
<evidence type="ECO:0000256" key="3">
    <source>
        <dbReference type="ARBA" id="ARBA00022449"/>
    </source>
</evidence>
<feature type="transmembrane region" description="Helical" evidence="10">
    <location>
        <begin position="414"/>
        <end position="433"/>
    </location>
</feature>
<keyword evidence="3" id="KW-0050">Antiport</keyword>
<protein>
    <recommendedName>
        <fullName evidence="9">Multidrug-efflux transporter</fullName>
    </recommendedName>
</protein>
<keyword evidence="4" id="KW-1003">Cell membrane</keyword>
<dbReference type="InterPro" id="IPR050222">
    <property type="entry name" value="MATE_MdtK"/>
</dbReference>
<evidence type="ECO:0000256" key="4">
    <source>
        <dbReference type="ARBA" id="ARBA00022475"/>
    </source>
</evidence>
<dbReference type="GO" id="GO:0015297">
    <property type="term" value="F:antiporter activity"/>
    <property type="evidence" value="ECO:0007669"/>
    <property type="project" value="UniProtKB-KW"/>
</dbReference>
<dbReference type="CDD" id="cd13131">
    <property type="entry name" value="MATE_NorM_like"/>
    <property type="match status" value="1"/>
</dbReference>
<dbReference type="OrthoDB" id="9780160at2"/>
<dbReference type="GO" id="GO:0005886">
    <property type="term" value="C:plasma membrane"/>
    <property type="evidence" value="ECO:0007669"/>
    <property type="project" value="UniProtKB-SubCell"/>
</dbReference>
<dbReference type="GO" id="GO:0042910">
    <property type="term" value="F:xenobiotic transmembrane transporter activity"/>
    <property type="evidence" value="ECO:0007669"/>
    <property type="project" value="InterPro"/>
</dbReference>
<evidence type="ECO:0000313" key="11">
    <source>
        <dbReference type="EMBL" id="PZF74898.1"/>
    </source>
</evidence>
<evidence type="ECO:0000313" key="12">
    <source>
        <dbReference type="Proteomes" id="UP000248745"/>
    </source>
</evidence>
<feature type="transmembrane region" description="Helical" evidence="10">
    <location>
        <begin position="157"/>
        <end position="176"/>
    </location>
</feature>
<evidence type="ECO:0000256" key="7">
    <source>
        <dbReference type="ARBA" id="ARBA00023065"/>
    </source>
</evidence>
<feature type="transmembrane region" description="Helical" evidence="10">
    <location>
        <begin position="312"/>
        <end position="333"/>
    </location>
</feature>
<feature type="transmembrane region" description="Helical" evidence="10">
    <location>
        <begin position="353"/>
        <end position="376"/>
    </location>
</feature>
<feature type="transmembrane region" description="Helical" evidence="10">
    <location>
        <begin position="127"/>
        <end position="145"/>
    </location>
</feature>
<dbReference type="PANTHER" id="PTHR43298">
    <property type="entry name" value="MULTIDRUG RESISTANCE PROTEIN NORM-RELATED"/>
    <property type="match status" value="1"/>
</dbReference>
<organism evidence="11 12">
    <name type="scientific">Taibaiella soli</name>
    <dbReference type="NCBI Taxonomy" id="1649169"/>
    <lineage>
        <taxon>Bacteria</taxon>
        <taxon>Pseudomonadati</taxon>
        <taxon>Bacteroidota</taxon>
        <taxon>Chitinophagia</taxon>
        <taxon>Chitinophagales</taxon>
        <taxon>Chitinophagaceae</taxon>
        <taxon>Taibaiella</taxon>
    </lineage>
</organism>
<feature type="transmembrane region" description="Helical" evidence="10">
    <location>
        <begin position="86"/>
        <end position="107"/>
    </location>
</feature>
<dbReference type="NCBIfam" id="TIGR00797">
    <property type="entry name" value="matE"/>
    <property type="match status" value="1"/>
</dbReference>
<keyword evidence="12" id="KW-1185">Reference proteome</keyword>
<keyword evidence="6 10" id="KW-1133">Transmembrane helix</keyword>
<evidence type="ECO:0000256" key="6">
    <source>
        <dbReference type="ARBA" id="ARBA00022989"/>
    </source>
</evidence>
<evidence type="ECO:0000256" key="2">
    <source>
        <dbReference type="ARBA" id="ARBA00022448"/>
    </source>
</evidence>
<dbReference type="PANTHER" id="PTHR43298:SF2">
    <property type="entry name" value="FMN_FAD EXPORTER YEEO-RELATED"/>
    <property type="match status" value="1"/>
</dbReference>
<accession>A0A2W2B4B7</accession>
<dbReference type="AlphaFoldDB" id="A0A2W2B4B7"/>
<keyword evidence="5 10" id="KW-0812">Transmembrane</keyword>
<dbReference type="InterPro" id="IPR048279">
    <property type="entry name" value="MdtK-like"/>
</dbReference>
<comment type="caution">
    <text evidence="11">The sequence shown here is derived from an EMBL/GenBank/DDBJ whole genome shotgun (WGS) entry which is preliminary data.</text>
</comment>
<sequence length="445" mass="48080">MSVRSEAVKTWKLSGPIILGELTQMALGIIDSAMVGSISYRHLAASALVNSVMNIPFVLGIGMTMSVSQSVSMAHGRYDSQKVSHYFYNGLWVCSIAAIFIALLLNLGTGILFHLGQDPEVAILAKPYLQVMALSTIPMLMFMSIKQFTDGLERTRTAMVLSFAALPINIFLNWLLIYGNWGFPRMELLGAGFGTLITRIIILIALATVVSVHPLFSRYMAVRKNQWKLKMATVKELLHIGVPSSLQAGMESGAFAVSGIIIGTLGAVQQAAHQIALSCAAFTFMVSMGLAQGGSIRVSNAWGRNNWSGIALIGKSTLLSGLCYGIFCAIFFVTARHYLPTIFNDDTEVVSLAAVLMFYAAVFQISDATQAIGVGLLRGIKDVHIPTIYVAIAYWVVGIPTGCLMAFTFKMGAAGMWIGFLAGLTFASIFTNVRFSRIIGRKLNG</sequence>
<name>A0A2W2B4B7_9BACT</name>
<comment type="subcellular location">
    <subcellularLocation>
        <location evidence="1">Cell membrane</location>
        <topology evidence="1">Multi-pass membrane protein</topology>
    </subcellularLocation>
</comment>
<feature type="transmembrane region" description="Helical" evidence="10">
    <location>
        <begin position="43"/>
        <end position="65"/>
    </location>
</feature>
<keyword evidence="7" id="KW-0406">Ion transport</keyword>
<keyword evidence="2" id="KW-0813">Transport</keyword>
<dbReference type="Proteomes" id="UP000248745">
    <property type="component" value="Unassembled WGS sequence"/>
</dbReference>
<dbReference type="EMBL" id="QKTW01000002">
    <property type="protein sequence ID" value="PZF74898.1"/>
    <property type="molecule type" value="Genomic_DNA"/>
</dbReference>
<feature type="transmembrane region" description="Helical" evidence="10">
    <location>
        <begin position="388"/>
        <end position="408"/>
    </location>
</feature>